<proteinExistence type="predicted"/>
<dbReference type="SUPFAM" id="SSF55729">
    <property type="entry name" value="Acyl-CoA N-acyltransferases (Nat)"/>
    <property type="match status" value="1"/>
</dbReference>
<keyword evidence="3" id="KW-1185">Reference proteome</keyword>
<dbReference type="RefSeq" id="WP_141637595.1">
    <property type="nucleotide sequence ID" value="NZ_VIGB01000003.1"/>
</dbReference>
<dbReference type="OrthoDB" id="2631610at2"/>
<dbReference type="Proteomes" id="UP000319103">
    <property type="component" value="Unassembled WGS sequence"/>
</dbReference>
<evidence type="ECO:0000313" key="3">
    <source>
        <dbReference type="Proteomes" id="UP000319103"/>
    </source>
</evidence>
<organism evidence="2 3">
    <name type="scientific">Kitasatospora acidiphila</name>
    <dbReference type="NCBI Taxonomy" id="2567942"/>
    <lineage>
        <taxon>Bacteria</taxon>
        <taxon>Bacillati</taxon>
        <taxon>Actinomycetota</taxon>
        <taxon>Actinomycetes</taxon>
        <taxon>Kitasatosporales</taxon>
        <taxon>Streptomycetaceae</taxon>
        <taxon>Kitasatospora</taxon>
    </lineage>
</organism>
<accession>A0A540WFK3</accession>
<dbReference type="AlphaFoldDB" id="A0A540WFK3"/>
<dbReference type="EMBL" id="VIGB01000003">
    <property type="protein sequence ID" value="TQF07194.1"/>
    <property type="molecule type" value="Genomic_DNA"/>
</dbReference>
<dbReference type="InterPro" id="IPR051531">
    <property type="entry name" value="N-acetyltransferase"/>
</dbReference>
<dbReference type="Pfam" id="PF13302">
    <property type="entry name" value="Acetyltransf_3"/>
    <property type="match status" value="1"/>
</dbReference>
<feature type="domain" description="N-acetyltransferase" evidence="1">
    <location>
        <begin position="1"/>
        <end position="166"/>
    </location>
</feature>
<dbReference type="PANTHER" id="PTHR43792">
    <property type="entry name" value="GNAT FAMILY, PUTATIVE (AFU_ORTHOLOGUE AFUA_3G00765)-RELATED-RELATED"/>
    <property type="match status" value="1"/>
</dbReference>
<dbReference type="Gene3D" id="3.40.630.30">
    <property type="match status" value="1"/>
</dbReference>
<comment type="caution">
    <text evidence="2">The sequence shown here is derived from an EMBL/GenBank/DDBJ whole genome shotgun (WGS) entry which is preliminary data.</text>
</comment>
<dbReference type="InterPro" id="IPR016181">
    <property type="entry name" value="Acyl_CoA_acyltransferase"/>
</dbReference>
<evidence type="ECO:0000313" key="2">
    <source>
        <dbReference type="EMBL" id="TQF07194.1"/>
    </source>
</evidence>
<reference evidence="2 3" key="1">
    <citation type="submission" date="2019-06" db="EMBL/GenBank/DDBJ databases">
        <title>Description of Kitasatospora acidophila sp. nov. isolated from pine grove soil, and reclassification of Streptomyces novaecaesareae to Kitasatospora novaeceasareae comb. nov.</title>
        <authorList>
            <person name="Kim M.J."/>
        </authorList>
    </citation>
    <scope>NUCLEOTIDE SEQUENCE [LARGE SCALE GENOMIC DNA]</scope>
    <source>
        <strain evidence="2 3">MMS16-CNU292</strain>
    </source>
</reference>
<evidence type="ECO:0000259" key="1">
    <source>
        <dbReference type="PROSITE" id="PS51186"/>
    </source>
</evidence>
<name>A0A540WFK3_9ACTN</name>
<gene>
    <name evidence="2" type="ORF">E6W39_07555</name>
</gene>
<dbReference type="InterPro" id="IPR000182">
    <property type="entry name" value="GNAT_dom"/>
</dbReference>
<dbReference type="PANTHER" id="PTHR43792:SF16">
    <property type="entry name" value="N-ACETYLTRANSFERASE DOMAIN-CONTAINING PROTEIN"/>
    <property type="match status" value="1"/>
</dbReference>
<keyword evidence="2" id="KW-0808">Transferase</keyword>
<protein>
    <submittedName>
        <fullName evidence="2">GNAT family N-acetyltransferase</fullName>
    </submittedName>
</protein>
<dbReference type="CDD" id="cd04301">
    <property type="entry name" value="NAT_SF"/>
    <property type="match status" value="1"/>
</dbReference>
<sequence length="172" mass="18786">MRLRDVELRDLDAYLAMRCDPVMMAELGGPLPAEGMAAKVERDVAEAASDRSWIKMIEVDGGTAGTVALWSHQDSPQDSHASRGDDGALVSEIGWMVLPRYQGRGLAKLAVRELLDRAADDGRWGAVHAFPAVTNPPSNGICRSTGFTLRGERRVEFAGRLIHTNHWVHLAS</sequence>
<dbReference type="PROSITE" id="PS51186">
    <property type="entry name" value="GNAT"/>
    <property type="match status" value="1"/>
</dbReference>
<dbReference type="GO" id="GO:0016747">
    <property type="term" value="F:acyltransferase activity, transferring groups other than amino-acyl groups"/>
    <property type="evidence" value="ECO:0007669"/>
    <property type="project" value="InterPro"/>
</dbReference>